<keyword evidence="2" id="KW-1185">Reference proteome</keyword>
<comment type="caution">
    <text evidence="1">The sequence shown here is derived from an EMBL/GenBank/DDBJ whole genome shotgun (WGS) entry which is preliminary data.</text>
</comment>
<evidence type="ECO:0000313" key="1">
    <source>
        <dbReference type="EMBL" id="KAF2471560.1"/>
    </source>
</evidence>
<gene>
    <name evidence="1" type="ORF">BDR25DRAFT_342296</name>
</gene>
<evidence type="ECO:0000313" key="2">
    <source>
        <dbReference type="Proteomes" id="UP000799755"/>
    </source>
</evidence>
<sequence length="471" mass="53043">MSDNTLTMQSDFDIDLDGDVDIPQPMELDTEQTMIQNPQVDSSMRPAIYDEDVDDFFPIAEQVNVQVTSTDFKEDDPQVYANLHFSEYDPVVHWVNDSSFNLEYLDEAVAAQALKALSATDASHLSAQTPRDARRYPSYPNVQISVRQANSGDKKPKGAAKKSLYYKKNPDRRPQNRLRHPPAGYVDHDGDFAARRPSMNFDVSLYDEASSTDDSYGEEQPRLRDADRRVPGIEWEGVTKDRNRDRRNNCHHDRQRGDTDRYFPQSRRNGRSEPGDRNYGRLRDRSASPAAEGDGRLGFDEGGSSLRRNRGNQNSRPSRRDRDGAEAGTAWVHDRYGSHDEDLTATSVKPAKSASGLSWNDFKGDRYKAGYVFPHKTDVSNHRRTDATDETANSGVRSLASRMTKNGQPVQIPLKDRMTRTTGQDLSYGRLKDDFNPPSFNDFEVPGVDLKIRGKAQPPGGFQIKGAARDS</sequence>
<proteinExistence type="predicted"/>
<organism evidence="1 2">
    <name type="scientific">Lindgomyces ingoldianus</name>
    <dbReference type="NCBI Taxonomy" id="673940"/>
    <lineage>
        <taxon>Eukaryota</taxon>
        <taxon>Fungi</taxon>
        <taxon>Dikarya</taxon>
        <taxon>Ascomycota</taxon>
        <taxon>Pezizomycotina</taxon>
        <taxon>Dothideomycetes</taxon>
        <taxon>Pleosporomycetidae</taxon>
        <taxon>Pleosporales</taxon>
        <taxon>Lindgomycetaceae</taxon>
        <taxon>Lindgomyces</taxon>
    </lineage>
</organism>
<accession>A0ACB6QZR3</accession>
<dbReference type="EMBL" id="MU003504">
    <property type="protein sequence ID" value="KAF2471560.1"/>
    <property type="molecule type" value="Genomic_DNA"/>
</dbReference>
<dbReference type="Proteomes" id="UP000799755">
    <property type="component" value="Unassembled WGS sequence"/>
</dbReference>
<reference evidence="1" key="1">
    <citation type="journal article" date="2020" name="Stud. Mycol.">
        <title>101 Dothideomycetes genomes: a test case for predicting lifestyles and emergence of pathogens.</title>
        <authorList>
            <person name="Haridas S."/>
            <person name="Albert R."/>
            <person name="Binder M."/>
            <person name="Bloem J."/>
            <person name="Labutti K."/>
            <person name="Salamov A."/>
            <person name="Andreopoulos B."/>
            <person name="Baker S."/>
            <person name="Barry K."/>
            <person name="Bills G."/>
            <person name="Bluhm B."/>
            <person name="Cannon C."/>
            <person name="Castanera R."/>
            <person name="Culley D."/>
            <person name="Daum C."/>
            <person name="Ezra D."/>
            <person name="Gonzalez J."/>
            <person name="Henrissat B."/>
            <person name="Kuo A."/>
            <person name="Liang C."/>
            <person name="Lipzen A."/>
            <person name="Lutzoni F."/>
            <person name="Magnuson J."/>
            <person name="Mondo S."/>
            <person name="Nolan M."/>
            <person name="Ohm R."/>
            <person name="Pangilinan J."/>
            <person name="Park H.-J."/>
            <person name="Ramirez L."/>
            <person name="Alfaro M."/>
            <person name="Sun H."/>
            <person name="Tritt A."/>
            <person name="Yoshinaga Y."/>
            <person name="Zwiers L.-H."/>
            <person name="Turgeon B."/>
            <person name="Goodwin S."/>
            <person name="Spatafora J."/>
            <person name="Crous P."/>
            <person name="Grigoriev I."/>
        </authorList>
    </citation>
    <scope>NUCLEOTIDE SEQUENCE</scope>
    <source>
        <strain evidence="1">ATCC 200398</strain>
    </source>
</reference>
<name>A0ACB6QZR3_9PLEO</name>
<protein>
    <submittedName>
        <fullName evidence="1">Uncharacterized protein</fullName>
    </submittedName>
</protein>